<dbReference type="EMBL" id="WFIJ01000014">
    <property type="protein sequence ID" value="MUG84116.1"/>
    <property type="molecule type" value="Genomic_DNA"/>
</dbReference>
<protein>
    <submittedName>
        <fullName evidence="2">Uncharacterized protein</fullName>
    </submittedName>
</protein>
<dbReference type="EMBL" id="WFHO01000017">
    <property type="protein sequence ID" value="MUG52770.1"/>
    <property type="molecule type" value="Genomic_DNA"/>
</dbReference>
<gene>
    <name evidence="2" type="ORF">GAY51_10735</name>
    <name evidence="1" type="ORF">GAY54_09410</name>
    <name evidence="3" type="ORF">HH313_001092</name>
</gene>
<accession>A0A6A9H152</accession>
<reference evidence="3 5" key="2">
    <citation type="submission" date="2020-04" db="EMBL/GenBank/DDBJ databases">
        <authorList>
            <person name="Kim J.-M."/>
            <person name="Chung S.H."/>
            <person name="Kim I."/>
            <person name="Kim J.-S."/>
        </authorList>
    </citation>
    <scope>NUCLEOTIDE SEQUENCE [LARGE SCALE GENOMIC DNA]</scope>
    <source>
        <strain evidence="3">HL20709</strain>
    </source>
</reference>
<name>A0A6A9H152_STAAU</name>
<dbReference type="KEGG" id="sams:NI36_05525"/>
<dbReference type="AlphaFoldDB" id="A0A6A9H152"/>
<evidence type="ECO:0000313" key="3">
    <source>
        <dbReference type="EMBL" id="QJR07254.1"/>
    </source>
</evidence>
<sequence length="31" mass="3799">MLDYHLSFIDLLIPPFSSRKQYDDLSFNFLY</sequence>
<evidence type="ECO:0000313" key="1">
    <source>
        <dbReference type="EMBL" id="MUG52770.1"/>
    </source>
</evidence>
<dbReference type="Proteomes" id="UP000463077">
    <property type="component" value="Unassembled WGS sequence"/>
</dbReference>
<organism evidence="2">
    <name type="scientific">Staphylococcus aureus</name>
    <dbReference type="NCBI Taxonomy" id="1280"/>
    <lineage>
        <taxon>Bacteria</taxon>
        <taxon>Bacillati</taxon>
        <taxon>Bacillota</taxon>
        <taxon>Bacilli</taxon>
        <taxon>Bacillales</taxon>
        <taxon>Staphylococcaceae</taxon>
        <taxon>Staphylococcus</taxon>
    </lineage>
</organism>
<dbReference type="RefSeq" id="WP_031844936.1">
    <property type="nucleotide sequence ID" value="NZ_AP017891.1"/>
</dbReference>
<dbReference type="Proteomes" id="UP000502818">
    <property type="component" value="Chromosome"/>
</dbReference>
<proteinExistence type="predicted"/>
<evidence type="ECO:0000313" key="2">
    <source>
        <dbReference type="EMBL" id="MUG84116.1"/>
    </source>
</evidence>
<evidence type="ECO:0000313" key="5">
    <source>
        <dbReference type="Proteomes" id="UP000502818"/>
    </source>
</evidence>
<reference evidence="2 4" key="1">
    <citation type="journal article" date="2019" name="Int. J. Infect. Dis.">
        <title>Characterization of a community-acquired methicillin-resistant sequence type 338 Staphylococcus aureus strain containing a staphylococcal cassette chromosome mec type VT.</title>
        <authorList>
            <person name="Chen Y."/>
            <person name="Hong J."/>
            <person name="Chen Y."/>
            <person name="Wang H."/>
            <person name="Yu Y."/>
            <person name="Qu T."/>
        </authorList>
    </citation>
    <scope>NUCLEOTIDE SEQUENCE</scope>
    <source>
        <strain evidence="1 4">LJ05</strain>
        <strain evidence="2">LQ41</strain>
    </source>
</reference>
<evidence type="ECO:0000313" key="4">
    <source>
        <dbReference type="Proteomes" id="UP000463077"/>
    </source>
</evidence>
<dbReference type="EMBL" id="CP053070">
    <property type="protein sequence ID" value="QJR07254.1"/>
    <property type="molecule type" value="Genomic_DNA"/>
</dbReference>